<evidence type="ECO:0008006" key="10">
    <source>
        <dbReference type="Google" id="ProtNLM"/>
    </source>
</evidence>
<sequence>MARKHASAVLIPAFATLLLAGCVNTPDTTVEITPDEVAIDGTAAPLPVGTPPTDDEVAEEDVPEESSVDKPPVPCTDNPMASDFAPFLEQGIIPVGALGATPDSTVPVDDVYYHFQIGENGYDSCAALSYLVLNGSNGDAERSAGIGAAIHDAVVLFHRGEMITAPAPFQMKTVEEVTRIADDRIEVRYGHAGGASAQGVTERHLFTFIHTGEGLTGEGSLPADIDDHARLDLQESRLP</sequence>
<feature type="chain" id="PRO_5039090182" description="Lipoprotein" evidence="7">
    <location>
        <begin position="21"/>
        <end position="239"/>
    </location>
</feature>
<dbReference type="RefSeq" id="WP_006769795.1">
    <property type="nucleotide sequence ID" value="NC_004369.1"/>
</dbReference>
<dbReference type="Pfam" id="PF14041">
    <property type="entry name" value="Lipoprotein_21"/>
    <property type="match status" value="1"/>
</dbReference>
<dbReference type="AlphaFoldDB" id="Q8FS72"/>
<reference evidence="8 9" key="1">
    <citation type="journal article" date="2003" name="Genome Res.">
        <title>Comparative complete genome sequence analysis of the amino acid replacements responsible for the thermostability of Corynebacterium efficiens.</title>
        <authorList>
            <person name="Nishio Y."/>
            <person name="Nakamura Y."/>
            <person name="Kawarabayasi Y."/>
            <person name="Usuda Y."/>
            <person name="Kimura E."/>
            <person name="Sugimoto S."/>
            <person name="Matsui K."/>
            <person name="Yamagishi A."/>
            <person name="Kikuchi H."/>
            <person name="Ikeo K."/>
            <person name="Gojobori T."/>
        </authorList>
    </citation>
    <scope>NUCLEOTIDE SEQUENCE [LARGE SCALE GENOMIC DNA]</scope>
    <source>
        <strain evidence="9">DSM 44549 / YS-314 / AJ 12310 / JCM 11189 / NBRC 100395</strain>
    </source>
</reference>
<evidence type="ECO:0000256" key="2">
    <source>
        <dbReference type="ARBA" id="ARBA00022729"/>
    </source>
</evidence>
<keyword evidence="5" id="KW-0449">Lipoprotein</keyword>
<dbReference type="Proteomes" id="UP000001409">
    <property type="component" value="Chromosome"/>
</dbReference>
<dbReference type="PROSITE" id="PS51257">
    <property type="entry name" value="PROKAR_LIPOPROTEIN"/>
    <property type="match status" value="1"/>
</dbReference>
<keyword evidence="4" id="KW-0564">Palmitate</keyword>
<organism evidence="8 9">
    <name type="scientific">Corynebacterium efficiens (strain DSM 44549 / YS-314 / AJ 12310 / JCM 11189 / NBRC 100395)</name>
    <dbReference type="NCBI Taxonomy" id="196164"/>
    <lineage>
        <taxon>Bacteria</taxon>
        <taxon>Bacillati</taxon>
        <taxon>Actinomycetota</taxon>
        <taxon>Actinomycetes</taxon>
        <taxon>Mycobacteriales</taxon>
        <taxon>Corynebacteriaceae</taxon>
        <taxon>Corynebacterium</taxon>
    </lineage>
</organism>
<evidence type="ECO:0000256" key="6">
    <source>
        <dbReference type="SAM" id="MobiDB-lite"/>
    </source>
</evidence>
<evidence type="ECO:0000313" key="9">
    <source>
        <dbReference type="Proteomes" id="UP000001409"/>
    </source>
</evidence>
<evidence type="ECO:0000256" key="3">
    <source>
        <dbReference type="ARBA" id="ARBA00023136"/>
    </source>
</evidence>
<dbReference type="EMBL" id="BA000035">
    <property type="protein sequence ID" value="BAC17342.1"/>
    <property type="molecule type" value="Genomic_DNA"/>
</dbReference>
<dbReference type="KEGG" id="cef:CE0532"/>
<evidence type="ECO:0000256" key="1">
    <source>
        <dbReference type="ARBA" id="ARBA00022475"/>
    </source>
</evidence>
<protein>
    <recommendedName>
        <fullName evidence="10">Lipoprotein</fullName>
    </recommendedName>
</protein>
<evidence type="ECO:0000313" key="8">
    <source>
        <dbReference type="EMBL" id="BAC17342.1"/>
    </source>
</evidence>
<keyword evidence="1" id="KW-1003">Cell membrane</keyword>
<evidence type="ECO:0000256" key="4">
    <source>
        <dbReference type="ARBA" id="ARBA00023139"/>
    </source>
</evidence>
<keyword evidence="3" id="KW-0472">Membrane</keyword>
<feature type="region of interest" description="Disordered" evidence="6">
    <location>
        <begin position="39"/>
        <end position="74"/>
    </location>
</feature>
<dbReference type="HOGENOM" id="CLU_1164113_0_0_11"/>
<evidence type="ECO:0000256" key="5">
    <source>
        <dbReference type="ARBA" id="ARBA00023288"/>
    </source>
</evidence>
<feature type="compositionally biased region" description="Acidic residues" evidence="6">
    <location>
        <begin position="53"/>
        <end position="66"/>
    </location>
</feature>
<accession>C8NMH8</accession>
<dbReference type="OrthoDB" id="4409218at2"/>
<dbReference type="InterPro" id="IPR025971">
    <property type="entry name" value="LppP/LprE"/>
</dbReference>
<dbReference type="STRING" id="196164.gene:10740934"/>
<name>Q8FS72_COREF</name>
<proteinExistence type="predicted"/>
<accession>Q8FS72</accession>
<keyword evidence="2 7" id="KW-0732">Signal</keyword>
<feature type="signal peptide" evidence="7">
    <location>
        <begin position="1"/>
        <end position="20"/>
    </location>
</feature>
<keyword evidence="9" id="KW-1185">Reference proteome</keyword>
<evidence type="ECO:0000256" key="7">
    <source>
        <dbReference type="SAM" id="SignalP"/>
    </source>
</evidence>